<dbReference type="CDD" id="cd04301">
    <property type="entry name" value="NAT_SF"/>
    <property type="match status" value="1"/>
</dbReference>
<dbReference type="GO" id="GO:0016747">
    <property type="term" value="F:acyltransferase activity, transferring groups other than amino-acyl groups"/>
    <property type="evidence" value="ECO:0007669"/>
    <property type="project" value="InterPro"/>
</dbReference>
<comment type="caution">
    <text evidence="2">The sequence shown here is derived from an EMBL/GenBank/DDBJ whole genome shotgun (WGS) entry which is preliminary data.</text>
</comment>
<keyword evidence="3" id="KW-1185">Reference proteome</keyword>
<dbReference type="Gene3D" id="3.40.630.30">
    <property type="match status" value="1"/>
</dbReference>
<dbReference type="Pfam" id="PF00583">
    <property type="entry name" value="Acetyltransf_1"/>
    <property type="match status" value="1"/>
</dbReference>
<dbReference type="InterPro" id="IPR050276">
    <property type="entry name" value="MshD_Acetyltransferase"/>
</dbReference>
<evidence type="ECO:0000313" key="2">
    <source>
        <dbReference type="EMBL" id="EOT42523.1"/>
    </source>
</evidence>
<dbReference type="PROSITE" id="PS51186">
    <property type="entry name" value="GNAT"/>
    <property type="match status" value="1"/>
</dbReference>
<dbReference type="AlphaFoldDB" id="S1NXX1"/>
<dbReference type="STRING" id="44009.RV01_GL001091"/>
<sequence length="172" mass="19432">MQIQLATLNILPDIMKIIEDGRISLQQQGLPQWQNGYGPDSKQMATDIVNRFCWIAIVQGKIVAVASLVKGVDPVYSAITGKWIKEDSNGYIAIHRVAVNKNFTGQGIARRFLGELIEVAHEEGYKDIRIDTYPENKPMIKTIETLGFIYCGQVHFPIPSGMRNAYQLYFEK</sequence>
<dbReference type="PANTHER" id="PTHR43617">
    <property type="entry name" value="L-AMINO ACID N-ACETYLTRANSFERASE"/>
    <property type="match status" value="1"/>
</dbReference>
<dbReference type="RefSeq" id="WP_016172064.1">
    <property type="nucleotide sequence ID" value="NZ_ASWK01000001.1"/>
</dbReference>
<gene>
    <name evidence="2" type="ORF">OMK_00883</name>
</gene>
<dbReference type="SUPFAM" id="SSF55729">
    <property type="entry name" value="Acyl-CoA N-acyltransferases (Nat)"/>
    <property type="match status" value="1"/>
</dbReference>
<protein>
    <recommendedName>
        <fullName evidence="1">N-acetyltransferase domain-containing protein</fullName>
    </recommendedName>
</protein>
<dbReference type="PATRIC" id="fig|1139219.3.peg.849"/>
<proteinExistence type="predicted"/>
<accession>S1NXX1</accession>
<dbReference type="InterPro" id="IPR000182">
    <property type="entry name" value="GNAT_dom"/>
</dbReference>
<dbReference type="PANTHER" id="PTHR43617:SF20">
    <property type="entry name" value="N-ALPHA-ACETYLTRANSFERASE RIMI"/>
    <property type="match status" value="1"/>
</dbReference>
<evidence type="ECO:0000313" key="3">
    <source>
        <dbReference type="Proteomes" id="UP000014127"/>
    </source>
</evidence>
<name>S1NXX1_9ENTE</name>
<feature type="domain" description="N-acetyltransferase" evidence="1">
    <location>
        <begin position="1"/>
        <end position="172"/>
    </location>
</feature>
<dbReference type="HOGENOM" id="CLU_013985_13_0_9"/>
<dbReference type="Proteomes" id="UP000014127">
    <property type="component" value="Unassembled WGS sequence"/>
</dbReference>
<dbReference type="InterPro" id="IPR016181">
    <property type="entry name" value="Acyl_CoA_acyltransferase"/>
</dbReference>
<dbReference type="eggNOG" id="COG0456">
    <property type="taxonomic scope" value="Bacteria"/>
</dbReference>
<organism evidence="2 3">
    <name type="scientific">Enterococcus dispar ATCC 51266</name>
    <dbReference type="NCBI Taxonomy" id="1139219"/>
    <lineage>
        <taxon>Bacteria</taxon>
        <taxon>Bacillati</taxon>
        <taxon>Bacillota</taxon>
        <taxon>Bacilli</taxon>
        <taxon>Lactobacillales</taxon>
        <taxon>Enterococcaceae</taxon>
        <taxon>Enterococcus</taxon>
    </lineage>
</organism>
<reference evidence="2 3" key="1">
    <citation type="submission" date="2013-03" db="EMBL/GenBank/DDBJ databases">
        <title>The Genome Sequence of Enterococcus dispar ATCC_51266 (Illumina only assembly).</title>
        <authorList>
            <consortium name="The Broad Institute Genomics Platform"/>
            <consortium name="The Broad Institute Genome Sequencing Center for Infectious Disease"/>
            <person name="Earl A."/>
            <person name="Russ C."/>
            <person name="Gilmore M."/>
            <person name="Surin D."/>
            <person name="Walker B."/>
            <person name="Young S."/>
            <person name="Zeng Q."/>
            <person name="Gargeya S."/>
            <person name="Fitzgerald M."/>
            <person name="Haas B."/>
            <person name="Abouelleil A."/>
            <person name="Allen A.W."/>
            <person name="Alvarado L."/>
            <person name="Arachchi H.M."/>
            <person name="Berlin A.M."/>
            <person name="Chapman S.B."/>
            <person name="Gainer-Dewar J."/>
            <person name="Goldberg J."/>
            <person name="Griggs A."/>
            <person name="Gujja S."/>
            <person name="Hansen M."/>
            <person name="Howarth C."/>
            <person name="Imamovic A."/>
            <person name="Ireland A."/>
            <person name="Larimer J."/>
            <person name="McCowan C."/>
            <person name="Murphy C."/>
            <person name="Pearson M."/>
            <person name="Poon T.W."/>
            <person name="Priest M."/>
            <person name="Roberts A."/>
            <person name="Saif S."/>
            <person name="Shea T."/>
            <person name="Sisk P."/>
            <person name="Sykes S."/>
            <person name="Wortman J."/>
            <person name="Nusbaum C."/>
            <person name="Birren B."/>
        </authorList>
    </citation>
    <scope>NUCLEOTIDE SEQUENCE [LARGE SCALE GENOMIC DNA]</scope>
    <source>
        <strain evidence="2 3">ATCC 51266</strain>
    </source>
</reference>
<evidence type="ECO:0000259" key="1">
    <source>
        <dbReference type="PROSITE" id="PS51186"/>
    </source>
</evidence>
<dbReference type="OrthoDB" id="9796381at2"/>
<dbReference type="EMBL" id="AHYR01000004">
    <property type="protein sequence ID" value="EOT42523.1"/>
    <property type="molecule type" value="Genomic_DNA"/>
</dbReference>